<dbReference type="PIRSF" id="PIRSF000110">
    <property type="entry name" value="G6PD"/>
    <property type="match status" value="1"/>
</dbReference>
<feature type="binding site" evidence="7">
    <location>
        <position position="241"/>
    </location>
    <ligand>
        <name>substrate</name>
    </ligand>
</feature>
<comment type="caution">
    <text evidence="10">The sequence shown here is derived from an EMBL/GenBank/DDBJ whole genome shotgun (WGS) entry which is preliminary data.</text>
</comment>
<dbReference type="HAMAP" id="MF_00966">
    <property type="entry name" value="G6PD"/>
    <property type="match status" value="1"/>
</dbReference>
<evidence type="ECO:0000256" key="4">
    <source>
        <dbReference type="ARBA" id="ARBA00022857"/>
    </source>
</evidence>
<feature type="active site" description="Proton acceptor" evidence="7">
    <location>
        <position position="246"/>
    </location>
</feature>
<name>A0AAE3HHH3_9FIRM</name>
<sequence length="497" mass="58242">MNKSNLSNITVLFGGTGDLAKRKIFPALYHLQKGGDLPQGFALVAVGRRQKNHQQYREYIYSFMEKEADFTIDKEAWEALSQRIYYLPFHFDDPAGYERLKEFLAVLENIYQTQGNRIYYLAVAPEYFGLIVQQLKVHDMDRKENSWRRVVIEKPFGKDLNSARKLNQIITEVFEEKNIYRIDHYLGKEMLQNIMVIRFTNAFFEPIWNSQYIDNIQISSSEQLGVGTRGEYYDQSGALRDMIQNHMMQLLTLTAMEPPIRLDNQSIRDEKIRVLRSLEELSQKTVFENIVRGQYSAGRIDGKPVKGYREEEGVNPASTTETFVAMKMAVENYRWVGVPFYIRTGKRMPVKSTEIVVEFKRPPEVLYFKEYKNLQPNLLVIGIQPKEGAFLRFNAKKPGTIKEIIPVEMDYCQNCQVEQNSPEAYERLIYDVMRGESTLFTRWDEVEYSWKIVDNIERAWRRKAEEILLYPAGERGPQGAMELLQRDNRKWWNILGG</sequence>
<dbReference type="SUPFAM" id="SSF55347">
    <property type="entry name" value="Glyceraldehyde-3-phosphate dehydrogenase-like, C-terminal domain"/>
    <property type="match status" value="1"/>
</dbReference>
<dbReference type="Gene3D" id="3.30.360.10">
    <property type="entry name" value="Dihydrodipicolinate Reductase, domain 2"/>
    <property type="match status" value="1"/>
</dbReference>
<comment type="similarity">
    <text evidence="2 7">Belongs to the glucose-6-phosphate dehydrogenase family.</text>
</comment>
<comment type="catalytic activity">
    <reaction evidence="7">
        <text>D-glucose 6-phosphate + NADP(+) = 6-phospho-D-glucono-1,5-lactone + NADPH + H(+)</text>
        <dbReference type="Rhea" id="RHEA:15841"/>
        <dbReference type="ChEBI" id="CHEBI:15378"/>
        <dbReference type="ChEBI" id="CHEBI:57783"/>
        <dbReference type="ChEBI" id="CHEBI:57955"/>
        <dbReference type="ChEBI" id="CHEBI:58349"/>
        <dbReference type="ChEBI" id="CHEBI:61548"/>
        <dbReference type="EC" id="1.1.1.49"/>
    </reaction>
</comment>
<dbReference type="InterPro" id="IPR022675">
    <property type="entry name" value="G6P_DH_C"/>
</dbReference>
<dbReference type="InterPro" id="IPR019796">
    <property type="entry name" value="G6P_DH_AS"/>
</dbReference>
<comment type="function">
    <text evidence="7">Catalyzes the oxidation of glucose 6-phosphate to 6-phosphogluconolactone.</text>
</comment>
<evidence type="ECO:0000256" key="2">
    <source>
        <dbReference type="ARBA" id="ARBA00009975"/>
    </source>
</evidence>
<dbReference type="PANTHER" id="PTHR23429">
    <property type="entry name" value="GLUCOSE-6-PHOSPHATE 1-DEHYDROGENASE G6PD"/>
    <property type="match status" value="1"/>
</dbReference>
<keyword evidence="3 7" id="KW-0313">Glucose metabolism</keyword>
<evidence type="ECO:0000313" key="10">
    <source>
        <dbReference type="EMBL" id="MCR1899514.1"/>
    </source>
</evidence>
<evidence type="ECO:0000256" key="6">
    <source>
        <dbReference type="ARBA" id="ARBA00023277"/>
    </source>
</evidence>
<dbReference type="InterPro" id="IPR036291">
    <property type="entry name" value="NAD(P)-bd_dom_sf"/>
</dbReference>
<feature type="domain" description="Glucose-6-phosphate dehydrogenase NAD-binding" evidence="8">
    <location>
        <begin position="11"/>
        <end position="193"/>
    </location>
</feature>
<feature type="domain" description="Glucose-6-phosphate dehydrogenase C-terminal" evidence="9">
    <location>
        <begin position="195"/>
        <end position="492"/>
    </location>
</feature>
<feature type="binding site" evidence="7">
    <location>
        <position position="154"/>
    </location>
    <ligand>
        <name>NADP(+)</name>
        <dbReference type="ChEBI" id="CHEBI:58349"/>
    </ligand>
</feature>
<dbReference type="Pfam" id="PF02781">
    <property type="entry name" value="G6PD_C"/>
    <property type="match status" value="1"/>
</dbReference>
<feature type="binding site" evidence="7">
    <location>
        <begin position="14"/>
        <end position="21"/>
    </location>
    <ligand>
        <name>NADP(+)</name>
        <dbReference type="ChEBI" id="CHEBI:58349"/>
    </ligand>
</feature>
<feature type="binding site" evidence="7">
    <location>
        <position position="351"/>
    </location>
    <ligand>
        <name>substrate</name>
    </ligand>
</feature>
<dbReference type="GO" id="GO:0050661">
    <property type="term" value="F:NADP binding"/>
    <property type="evidence" value="ECO:0007669"/>
    <property type="project" value="UniProtKB-UniRule"/>
</dbReference>
<evidence type="ECO:0000256" key="5">
    <source>
        <dbReference type="ARBA" id="ARBA00023002"/>
    </source>
</evidence>
<feature type="binding site" evidence="7">
    <location>
        <position position="222"/>
    </location>
    <ligand>
        <name>substrate</name>
    </ligand>
</feature>
<keyword evidence="11" id="KW-1185">Reference proteome</keyword>
<evidence type="ECO:0000256" key="3">
    <source>
        <dbReference type="ARBA" id="ARBA00022526"/>
    </source>
</evidence>
<evidence type="ECO:0000259" key="8">
    <source>
        <dbReference type="Pfam" id="PF00479"/>
    </source>
</evidence>
<dbReference type="GO" id="GO:0009051">
    <property type="term" value="P:pentose-phosphate shunt, oxidative branch"/>
    <property type="evidence" value="ECO:0007669"/>
    <property type="project" value="TreeGrafter"/>
</dbReference>
<dbReference type="Gene3D" id="3.40.50.720">
    <property type="entry name" value="NAD(P)-binding Rossmann-like Domain"/>
    <property type="match status" value="1"/>
</dbReference>
<comment type="caution">
    <text evidence="7">Lacks conserved residue(s) required for the propagation of feature annotation.</text>
</comment>
<dbReference type="AlphaFoldDB" id="A0AAE3HHH3"/>
<keyword evidence="6 7" id="KW-0119">Carbohydrate metabolism</keyword>
<proteinExistence type="inferred from homology"/>
<dbReference type="PROSITE" id="PS00069">
    <property type="entry name" value="G6P_DEHYDROGENASE"/>
    <property type="match status" value="1"/>
</dbReference>
<dbReference type="InterPro" id="IPR001282">
    <property type="entry name" value="G6P_DH"/>
</dbReference>
<dbReference type="EMBL" id="JANKAS010000010">
    <property type="protein sequence ID" value="MCR1899514.1"/>
    <property type="molecule type" value="Genomic_DNA"/>
</dbReference>
<dbReference type="GO" id="GO:0004345">
    <property type="term" value="F:glucose-6-phosphate dehydrogenase activity"/>
    <property type="evidence" value="ECO:0007669"/>
    <property type="project" value="UniProtKB-UniRule"/>
</dbReference>
<comment type="pathway">
    <text evidence="1 7">Carbohydrate degradation; pentose phosphate pathway; D-ribulose 5-phosphate from D-glucose 6-phosphate (oxidative stage): step 1/3.</text>
</comment>
<keyword evidence="4 7" id="KW-0521">NADP</keyword>
<evidence type="ECO:0000256" key="7">
    <source>
        <dbReference type="HAMAP-Rule" id="MF_00966"/>
    </source>
</evidence>
<evidence type="ECO:0000259" key="9">
    <source>
        <dbReference type="Pfam" id="PF02781"/>
    </source>
</evidence>
<dbReference type="PANTHER" id="PTHR23429:SF0">
    <property type="entry name" value="GLUCOSE-6-PHOSPHATE 1-DEHYDROGENASE"/>
    <property type="match status" value="1"/>
</dbReference>
<evidence type="ECO:0000256" key="1">
    <source>
        <dbReference type="ARBA" id="ARBA00004937"/>
    </source>
</evidence>
<dbReference type="Pfam" id="PF00479">
    <property type="entry name" value="G6PD_N"/>
    <property type="match status" value="1"/>
</dbReference>
<dbReference type="InterPro" id="IPR022674">
    <property type="entry name" value="G6P_DH_NAD-bd"/>
</dbReference>
<protein>
    <recommendedName>
        <fullName evidence="7">Glucose-6-phosphate 1-dehydrogenase</fullName>
        <shortName evidence="7">G6PD</shortName>
        <ecNumber evidence="7">1.1.1.49</ecNumber>
    </recommendedName>
</protein>
<dbReference type="PRINTS" id="PR00079">
    <property type="entry name" value="G6PDHDRGNASE"/>
</dbReference>
<organism evidence="10 11">
    <name type="scientific">Irregularibacter muris</name>
    <dbReference type="NCBI Taxonomy" id="1796619"/>
    <lineage>
        <taxon>Bacteria</taxon>
        <taxon>Bacillati</taxon>
        <taxon>Bacillota</taxon>
        <taxon>Clostridia</taxon>
        <taxon>Eubacteriales</taxon>
        <taxon>Eubacteriaceae</taxon>
        <taxon>Irregularibacter</taxon>
    </lineage>
</organism>
<dbReference type="Proteomes" id="UP001205748">
    <property type="component" value="Unassembled WGS sequence"/>
</dbReference>
<reference evidence="10" key="1">
    <citation type="submission" date="2022-07" db="EMBL/GenBank/DDBJ databases">
        <title>Enhanced cultured diversity of the mouse gut microbiota enables custom-made synthetic communities.</title>
        <authorList>
            <person name="Afrizal A."/>
        </authorList>
    </citation>
    <scope>NUCLEOTIDE SEQUENCE</scope>
    <source>
        <strain evidence="10">DSM 28593</strain>
    </source>
</reference>
<gene>
    <name evidence="7 10" type="primary">zwf</name>
    <name evidence="10" type="ORF">NSA47_11005</name>
</gene>
<dbReference type="EC" id="1.1.1.49" evidence="7"/>
<accession>A0AAE3HHH3</accession>
<feature type="binding site" evidence="7">
    <location>
        <position position="184"/>
    </location>
    <ligand>
        <name>substrate</name>
    </ligand>
</feature>
<feature type="binding site" evidence="7">
    <location>
        <position position="48"/>
    </location>
    <ligand>
        <name>NADP(+)</name>
        <dbReference type="ChEBI" id="CHEBI:58349"/>
    </ligand>
</feature>
<dbReference type="GO" id="GO:0006006">
    <property type="term" value="P:glucose metabolic process"/>
    <property type="evidence" value="ECO:0007669"/>
    <property type="project" value="UniProtKB-KW"/>
</dbReference>
<keyword evidence="5 7" id="KW-0560">Oxidoreductase</keyword>
<feature type="binding site" evidence="7">
    <location>
        <position position="188"/>
    </location>
    <ligand>
        <name>substrate</name>
    </ligand>
</feature>
<dbReference type="RefSeq" id="WP_257531964.1">
    <property type="nucleotide sequence ID" value="NZ_JANKAS010000010.1"/>
</dbReference>
<feature type="binding site" evidence="7">
    <location>
        <position position="346"/>
    </location>
    <ligand>
        <name>substrate</name>
    </ligand>
</feature>
<evidence type="ECO:0000313" key="11">
    <source>
        <dbReference type="Proteomes" id="UP001205748"/>
    </source>
</evidence>
<dbReference type="NCBIfam" id="TIGR00871">
    <property type="entry name" value="zwf"/>
    <property type="match status" value="1"/>
</dbReference>
<dbReference type="SUPFAM" id="SSF51735">
    <property type="entry name" value="NAD(P)-binding Rossmann-fold domains"/>
    <property type="match status" value="1"/>
</dbReference>
<dbReference type="GO" id="GO:0005829">
    <property type="term" value="C:cytosol"/>
    <property type="evidence" value="ECO:0007669"/>
    <property type="project" value="TreeGrafter"/>
</dbReference>